<dbReference type="OrthoDB" id="406152at2759"/>
<evidence type="ECO:0000256" key="14">
    <source>
        <dbReference type="ARBA" id="ARBA00083337"/>
    </source>
</evidence>
<gene>
    <name evidence="17" type="ORF">PHET_11330</name>
</gene>
<comment type="subcellular location">
    <subcellularLocation>
        <location evidence="1">Nucleus</location>
    </subcellularLocation>
</comment>
<organism evidence="17 18">
    <name type="scientific">Paragonimus heterotremus</name>
    <dbReference type="NCBI Taxonomy" id="100268"/>
    <lineage>
        <taxon>Eukaryota</taxon>
        <taxon>Metazoa</taxon>
        <taxon>Spiralia</taxon>
        <taxon>Lophotrochozoa</taxon>
        <taxon>Platyhelminthes</taxon>
        <taxon>Trematoda</taxon>
        <taxon>Digenea</taxon>
        <taxon>Plagiorchiida</taxon>
        <taxon>Troglotremata</taxon>
        <taxon>Troglotrematidae</taxon>
        <taxon>Paragonimus</taxon>
    </lineage>
</organism>
<dbReference type="GO" id="GO:0036009">
    <property type="term" value="F:protein-glutamine N-methyltransferase activity"/>
    <property type="evidence" value="ECO:0007669"/>
    <property type="project" value="UniProtKB-ARBA"/>
</dbReference>
<evidence type="ECO:0000313" key="17">
    <source>
        <dbReference type="EMBL" id="KAF5394498.1"/>
    </source>
</evidence>
<dbReference type="InterPro" id="IPR052190">
    <property type="entry name" value="Euk-Arch_PrmC-MTase"/>
</dbReference>
<evidence type="ECO:0000256" key="15">
    <source>
        <dbReference type="ARBA" id="ARBA00093624"/>
    </source>
</evidence>
<dbReference type="Proteomes" id="UP000748531">
    <property type="component" value="Unassembled WGS sequence"/>
</dbReference>
<evidence type="ECO:0000256" key="2">
    <source>
        <dbReference type="ARBA" id="ARBA00006149"/>
    </source>
</evidence>
<evidence type="ECO:0000256" key="3">
    <source>
        <dbReference type="ARBA" id="ARBA00022603"/>
    </source>
</evidence>
<comment type="subunit">
    <text evidence="10">Heterodimer; heterodimerization with TRMT112 is required for S-adenosyl-L-methionine-binding.</text>
</comment>
<dbReference type="EMBL" id="LUCH01018335">
    <property type="protein sequence ID" value="KAF5394498.1"/>
    <property type="molecule type" value="Genomic_DNA"/>
</dbReference>
<keyword evidence="5" id="KW-0949">S-adenosyl-L-methionine</keyword>
<evidence type="ECO:0000256" key="13">
    <source>
        <dbReference type="ARBA" id="ARBA00080992"/>
    </source>
</evidence>
<comment type="similarity">
    <text evidence="2">Belongs to the eukaryotic/archaeal PrmC-related family.</text>
</comment>
<comment type="function">
    <text evidence="9">Methyltransferase that can methylate proteins and, to a lower extent, arsenic. Catalytic subunit of a heterodimer with TRMT112, which monomethylates 'Lys-12' of histone H4 (H4K12me1), a modification present at the promoters of numerous genes encoding cell cycle regulators. Catalytic subunit of a heterodimer with TRMT112, which catalyzes N5-methylation of Glu residue of proteins with a Gly-Gln-Xaa-Xaa-Xaa-Arg motif. Methylates ETF1 on 'Gln-185'; ETF1 needs to be complexed to ERF3 in its GTP-bound form to be efficiently methylated. May also play a role in the modulation of arsenic-induced toxicity by mediating the conversion of monomethylarsonous acid (3+) into the less toxic dimethylarsonic acid. It however only plays a limited role in arsenic metabolism compared with AS3MT.</text>
</comment>
<keyword evidence="4" id="KW-0808">Transferase</keyword>
<comment type="catalytic activity">
    <reaction evidence="8">
        <text>methylarsonous acid + S-adenosyl-L-methionine = dimethylarsinate + S-adenosyl-L-homocysteine + 2 H(+)</text>
        <dbReference type="Rhea" id="RHEA:11684"/>
        <dbReference type="ChEBI" id="CHEBI:15378"/>
        <dbReference type="ChEBI" id="CHEBI:16223"/>
        <dbReference type="ChEBI" id="CHEBI:17826"/>
        <dbReference type="ChEBI" id="CHEBI:57856"/>
        <dbReference type="ChEBI" id="CHEBI:59789"/>
    </reaction>
</comment>
<comment type="caution">
    <text evidence="17">The sequence shown here is derived from an EMBL/GenBank/DDBJ whole genome shotgun (WGS) entry which is preliminary data.</text>
</comment>
<evidence type="ECO:0000256" key="12">
    <source>
        <dbReference type="ARBA" id="ARBA00076540"/>
    </source>
</evidence>
<evidence type="ECO:0000256" key="8">
    <source>
        <dbReference type="ARBA" id="ARBA00050903"/>
    </source>
</evidence>
<dbReference type="InterPro" id="IPR002052">
    <property type="entry name" value="DNA_methylase_N6_adenine_CS"/>
</dbReference>
<keyword evidence="6" id="KW-0539">Nucleus</keyword>
<dbReference type="GO" id="GO:0032259">
    <property type="term" value="P:methylation"/>
    <property type="evidence" value="ECO:0007669"/>
    <property type="project" value="UniProtKB-KW"/>
</dbReference>
<dbReference type="AlphaFoldDB" id="A0A8J4SYP4"/>
<evidence type="ECO:0000256" key="10">
    <source>
        <dbReference type="ARBA" id="ARBA00062344"/>
    </source>
</evidence>
<evidence type="ECO:0000256" key="9">
    <source>
        <dbReference type="ARBA" id="ARBA00053180"/>
    </source>
</evidence>
<evidence type="ECO:0000256" key="4">
    <source>
        <dbReference type="ARBA" id="ARBA00022679"/>
    </source>
</evidence>
<dbReference type="GO" id="GO:0003676">
    <property type="term" value="F:nucleic acid binding"/>
    <property type="evidence" value="ECO:0007669"/>
    <property type="project" value="InterPro"/>
</dbReference>
<dbReference type="GO" id="GO:0005634">
    <property type="term" value="C:nucleus"/>
    <property type="evidence" value="ECO:0007669"/>
    <property type="project" value="UniProtKB-SubCell"/>
</dbReference>
<comment type="catalytic activity">
    <reaction evidence="7">
        <text>L-lysyl-[histone] + S-adenosyl-L-methionine = N(6)-methyl-L-lysyl-[histone] + S-adenosyl-L-homocysteine + H(+)</text>
        <dbReference type="Rhea" id="RHEA:10024"/>
        <dbReference type="Rhea" id="RHEA-COMP:9845"/>
        <dbReference type="Rhea" id="RHEA-COMP:9846"/>
        <dbReference type="ChEBI" id="CHEBI:15378"/>
        <dbReference type="ChEBI" id="CHEBI:29969"/>
        <dbReference type="ChEBI" id="CHEBI:57856"/>
        <dbReference type="ChEBI" id="CHEBI:59789"/>
        <dbReference type="ChEBI" id="CHEBI:61929"/>
    </reaction>
    <physiologicalReaction direction="left-to-right" evidence="7">
        <dbReference type="Rhea" id="RHEA:10025"/>
    </physiologicalReaction>
</comment>
<dbReference type="FunFam" id="3.40.50.150:FF:000077">
    <property type="entry name" value="HemK methyltransferase family member 2"/>
    <property type="match status" value="1"/>
</dbReference>
<evidence type="ECO:0000256" key="11">
    <source>
        <dbReference type="ARBA" id="ARBA00075330"/>
    </source>
</evidence>
<evidence type="ECO:0000256" key="6">
    <source>
        <dbReference type="ARBA" id="ARBA00023242"/>
    </source>
</evidence>
<dbReference type="PANTHER" id="PTHR45875">
    <property type="entry name" value="METHYLTRANSFERASE N6AMT1"/>
    <property type="match status" value="1"/>
</dbReference>
<dbReference type="SUPFAM" id="SSF53335">
    <property type="entry name" value="S-adenosyl-L-methionine-dependent methyltransferases"/>
    <property type="match status" value="1"/>
</dbReference>
<evidence type="ECO:0000256" key="5">
    <source>
        <dbReference type="ARBA" id="ARBA00022691"/>
    </source>
</evidence>
<accession>A0A8J4SYP4</accession>
<dbReference type="GO" id="GO:0035657">
    <property type="term" value="C:eRF1 methyltransferase complex"/>
    <property type="evidence" value="ECO:0007669"/>
    <property type="project" value="TreeGrafter"/>
</dbReference>
<sequence length="328" mass="36483">MQMFSVHSRAPFDTSDFSLVKLSPMVYGKTHHKLFVVEIAEPDIFFQYACRTNSLELCLDQKMFMCDRHKPAEVQGMTTPHDFATLTAWVLHHMRISGNDEMKTPCTNVLKHPEFADVYPPSEDSFLFLDALEKDIDFIKALNPNLSLEVGTGSGIISAFLCSLGLNPTFHICTDVSFAACLAATHVLKCNLPSPLVTTYDCVRCSLATPLIDRLSSSVDIILFNPPYVPTSPEEHYSAGSDIKTTWSGGVNGREVIDAFLVQTVHLLSRTGCIYLLLSDENLPTEVHNLCHELSGGRLRPKTILRRRANNESLGVFRYSPLTTPNSV</sequence>
<proteinExistence type="inferred from homology"/>
<dbReference type="PROSITE" id="PS00092">
    <property type="entry name" value="N6_MTASE"/>
    <property type="match status" value="1"/>
</dbReference>
<evidence type="ECO:0000256" key="7">
    <source>
        <dbReference type="ARBA" id="ARBA00048619"/>
    </source>
</evidence>
<evidence type="ECO:0000313" key="18">
    <source>
        <dbReference type="Proteomes" id="UP000748531"/>
    </source>
</evidence>
<dbReference type="PANTHER" id="PTHR45875:SF1">
    <property type="entry name" value="METHYLTRANSFERASE N6AMT1"/>
    <property type="match status" value="1"/>
</dbReference>
<protein>
    <recommendedName>
        <fullName evidence="15">Methyltransferase HEMK2</fullName>
    </recommendedName>
    <alternativeName>
        <fullName evidence="14">HemK methyltransferase family member 2</fullName>
    </alternativeName>
    <alternativeName>
        <fullName evidence="12">Lysine N-methyltransferase 9</fullName>
    </alternativeName>
    <alternativeName>
        <fullName evidence="11">Methylarsonite methyltransferase N6AMT1</fullName>
    </alternativeName>
    <alternativeName>
        <fullName evidence="16">Methyltransferase N6AMT1</fullName>
    </alternativeName>
    <alternativeName>
        <fullName evidence="13">Protein N(5)-glutamine methyltransferase</fullName>
    </alternativeName>
</protein>
<dbReference type="InterPro" id="IPR029063">
    <property type="entry name" value="SAM-dependent_MTases_sf"/>
</dbReference>
<reference evidence="17" key="1">
    <citation type="submission" date="2019-05" db="EMBL/GenBank/DDBJ databases">
        <title>Annotation for the trematode Paragonimus heterotremus.</title>
        <authorList>
            <person name="Choi Y.-J."/>
        </authorList>
    </citation>
    <scope>NUCLEOTIDE SEQUENCE</scope>
    <source>
        <strain evidence="17">LC</strain>
    </source>
</reference>
<evidence type="ECO:0000256" key="1">
    <source>
        <dbReference type="ARBA" id="ARBA00004123"/>
    </source>
</evidence>
<evidence type="ECO:0000256" key="16">
    <source>
        <dbReference type="ARBA" id="ARBA00093667"/>
    </source>
</evidence>
<keyword evidence="3 17" id="KW-0489">Methyltransferase</keyword>
<keyword evidence="18" id="KW-1185">Reference proteome</keyword>
<name>A0A8J4SYP4_9TREM</name>
<dbReference type="Gene3D" id="3.40.50.150">
    <property type="entry name" value="Vaccinia Virus protein VP39"/>
    <property type="match status" value="1"/>
</dbReference>